<gene>
    <name evidence="7" type="ORF">KHM83_07265</name>
</gene>
<dbReference type="Pfam" id="PF00528">
    <property type="entry name" value="BPD_transp_1"/>
    <property type="match status" value="1"/>
</dbReference>
<dbReference type="CDD" id="cd06261">
    <property type="entry name" value="TM_PBP2"/>
    <property type="match status" value="1"/>
</dbReference>
<evidence type="ECO:0000259" key="6">
    <source>
        <dbReference type="PROSITE" id="PS50928"/>
    </source>
</evidence>
<keyword evidence="8" id="KW-1185">Reference proteome</keyword>
<evidence type="ECO:0000256" key="3">
    <source>
        <dbReference type="ARBA" id="ARBA00022989"/>
    </source>
</evidence>
<dbReference type="PANTHER" id="PTHR43839:SF3">
    <property type="entry name" value="OLIGOPEPTIDE ABC TRANSPORTER, PERMEASE PROTEIN"/>
    <property type="match status" value="1"/>
</dbReference>
<keyword evidence="4 5" id="KW-0472">Membrane</keyword>
<dbReference type="PROSITE" id="PS50928">
    <property type="entry name" value="ABC_TM1"/>
    <property type="match status" value="1"/>
</dbReference>
<evidence type="ECO:0000256" key="5">
    <source>
        <dbReference type="RuleBase" id="RU363032"/>
    </source>
</evidence>
<reference evidence="7 8" key="1">
    <citation type="submission" date="2021-05" db="EMBL/GenBank/DDBJ databases">
        <title>Fusibacter ferrireducens sp. nov., an anaerobic, sulfur- and Fe-reducing bacterium isolated from the mangrove sediment.</title>
        <authorList>
            <person name="Qiu D."/>
        </authorList>
    </citation>
    <scope>NUCLEOTIDE SEQUENCE [LARGE SCALE GENOMIC DNA]</scope>
    <source>
        <strain evidence="7 8">DSM 12116</strain>
    </source>
</reference>
<comment type="caution">
    <text evidence="7">The sequence shown here is derived from an EMBL/GenBank/DDBJ whole genome shotgun (WGS) entry which is preliminary data.</text>
</comment>
<dbReference type="Gene3D" id="1.10.3720.10">
    <property type="entry name" value="MetI-like"/>
    <property type="match status" value="1"/>
</dbReference>
<dbReference type="EMBL" id="JAHBCL010000010">
    <property type="protein sequence ID" value="MBS7526473.1"/>
    <property type="molecule type" value="Genomic_DNA"/>
</dbReference>
<protein>
    <submittedName>
        <fullName evidence="7">ABC transporter permease</fullName>
    </submittedName>
</protein>
<dbReference type="RefSeq" id="WP_213236331.1">
    <property type="nucleotide sequence ID" value="NZ_JAHBCL010000010.1"/>
</dbReference>
<evidence type="ECO:0000313" key="8">
    <source>
        <dbReference type="Proteomes" id="UP000746471"/>
    </source>
</evidence>
<organism evidence="7 8">
    <name type="scientific">Fusibacter paucivorans</name>
    <dbReference type="NCBI Taxonomy" id="76009"/>
    <lineage>
        <taxon>Bacteria</taxon>
        <taxon>Bacillati</taxon>
        <taxon>Bacillota</taxon>
        <taxon>Clostridia</taxon>
        <taxon>Eubacteriales</taxon>
        <taxon>Eubacteriales Family XII. Incertae Sedis</taxon>
        <taxon>Fusibacter</taxon>
    </lineage>
</organism>
<keyword evidence="2 5" id="KW-0812">Transmembrane</keyword>
<feature type="transmembrane region" description="Helical" evidence="5">
    <location>
        <begin position="122"/>
        <end position="144"/>
    </location>
</feature>
<dbReference type="InterPro" id="IPR000515">
    <property type="entry name" value="MetI-like"/>
</dbReference>
<feature type="transmembrane region" description="Helical" evidence="5">
    <location>
        <begin position="213"/>
        <end position="236"/>
    </location>
</feature>
<feature type="transmembrane region" description="Helical" evidence="5">
    <location>
        <begin position="318"/>
        <end position="342"/>
    </location>
</feature>
<dbReference type="Proteomes" id="UP000746471">
    <property type="component" value="Unassembled WGS sequence"/>
</dbReference>
<keyword evidence="3 5" id="KW-1133">Transmembrane helix</keyword>
<keyword evidence="5" id="KW-0813">Transport</keyword>
<feature type="transmembrane region" description="Helical" evidence="5">
    <location>
        <begin position="150"/>
        <end position="166"/>
    </location>
</feature>
<sequence length="725" mass="82030">MIKKYTNGFMIAGILMLFVTFIIMLFPWVLTDKNPYTTNTLDSYTDSSGAFVFRTAPFEPDEDYVLGTDDSGRDVLSFILYGTRLTLSVALSVTLLRFLFALIFGIGAGYERTASKVVIEQFNNVFNGIPPVLLCILVLSIPYFKTFSKSASTMVFIVVLTLVEWARTGEVVRDRVIRIRQKDFIKSEIAIGRHPLQIIFSNILPHLLPEMTVMFFMEIARVLTVLMQLGIFNVYIGNLRIVASTDQGVLVGKATSYEPEWSSMLGAAKNTIRSAPWIVFSSAAAFFFVVLGFNLLGEGIRRKLKQMKVLQFSKRETTVGAIVFLVLIAVITMPMVTSGAAYHDFSMSRIPSVAFDQEAALPGNESHRTYLVNRLTTLGIDPVPALETYDQPYESLRYHWIEAIDGEIGNTVIEGIVPYTYQSFEGTGYVYDARQSDLTSLSNTERAKINHKFVIINPELYDEAYWLNFSEKVLQETNALGIIVLEDEASQYSRLGTRVEDGVIIGMPKKYERALMKERMHLTVKSQQEEAVLTNVVGYIQGNPDINEPEAMILGFDLNYEDSEEGTRRFNFVMNFLQALKANEGRLTKSVILIFWDGSQLEDNGGKGVYWERYYYQIKNSECYLDLTHLDFSQGLNGEVTIDKHLISDAKPVAANFTNLLVENIENISGHPDSFLARRTKEPFYYKWGIPTVYLNYQTSETKNDGISVEDFGNLLIESLVFELY</sequence>
<dbReference type="InterPro" id="IPR035906">
    <property type="entry name" value="MetI-like_sf"/>
</dbReference>
<dbReference type="SUPFAM" id="SSF161098">
    <property type="entry name" value="MetI-like"/>
    <property type="match status" value="1"/>
</dbReference>
<comment type="similarity">
    <text evidence="5">Belongs to the binding-protein-dependent transport system permease family.</text>
</comment>
<feature type="transmembrane region" description="Helical" evidence="5">
    <location>
        <begin position="9"/>
        <end position="30"/>
    </location>
</feature>
<comment type="subcellular location">
    <subcellularLocation>
        <location evidence="5">Cell membrane</location>
        <topology evidence="5">Multi-pass membrane protein</topology>
    </subcellularLocation>
    <subcellularLocation>
        <location evidence="1">Membrane</location>
        <topology evidence="1">Multi-pass membrane protein</topology>
    </subcellularLocation>
</comment>
<evidence type="ECO:0000256" key="1">
    <source>
        <dbReference type="ARBA" id="ARBA00004141"/>
    </source>
</evidence>
<feature type="domain" description="ABC transmembrane type-1" evidence="6">
    <location>
        <begin position="83"/>
        <end position="297"/>
    </location>
</feature>
<name>A0ABS5PN35_9FIRM</name>
<evidence type="ECO:0000256" key="4">
    <source>
        <dbReference type="ARBA" id="ARBA00023136"/>
    </source>
</evidence>
<proteinExistence type="inferred from homology"/>
<evidence type="ECO:0000313" key="7">
    <source>
        <dbReference type="EMBL" id="MBS7526473.1"/>
    </source>
</evidence>
<feature type="transmembrane region" description="Helical" evidence="5">
    <location>
        <begin position="85"/>
        <end position="110"/>
    </location>
</feature>
<feature type="transmembrane region" description="Helical" evidence="5">
    <location>
        <begin position="277"/>
        <end position="297"/>
    </location>
</feature>
<accession>A0ABS5PN35</accession>
<evidence type="ECO:0000256" key="2">
    <source>
        <dbReference type="ARBA" id="ARBA00022692"/>
    </source>
</evidence>
<dbReference type="PANTHER" id="PTHR43839">
    <property type="entry name" value="OPPC IN A BINDING PROTEIN-DEPENDENT TRANSPORT SYSTEM"/>
    <property type="match status" value="1"/>
</dbReference>